<sequence>MVVVCHNLAMERNVPDEDVGRADVFIKTHTKVDKTYQCPEIIEKLQENMNLYPDSNKIGHNDVLAKGVPQIQPSSSYNAPSNSSQATQQKQSDLNRECKLNGCPKGIVAYGIVVDVSPDAYCHNKQLRDGIGIDEWMRVPFVEDVFALRGLCRFSREGREISTSCSSSGKNFSSLVIKLSMQESRNPGLKHYTMYAEKDAERRVPRKRKAKRGTGQDIMDYEQMIIPGPTYQSWNQGASDLVSRRGRKKKFLDKFLQFDQMHVSEWLDAAVLDLVADDGAGMQKQKFAYHWDKLAVLLNLTLFSFSNGSETPILDLLDIH</sequence>
<name>A0A7J7N624_9MAGN</name>
<evidence type="ECO:0000313" key="2">
    <source>
        <dbReference type="EMBL" id="KAF6162553.1"/>
    </source>
</evidence>
<feature type="region of interest" description="Disordered" evidence="1">
    <location>
        <begin position="70"/>
        <end position="93"/>
    </location>
</feature>
<keyword evidence="3" id="KW-1185">Reference proteome</keyword>
<proteinExistence type="predicted"/>
<accession>A0A7J7N624</accession>
<evidence type="ECO:0000256" key="1">
    <source>
        <dbReference type="SAM" id="MobiDB-lite"/>
    </source>
</evidence>
<protein>
    <submittedName>
        <fullName evidence="2">Uncharacterized protein</fullName>
    </submittedName>
</protein>
<gene>
    <name evidence="2" type="ORF">GIB67_003099</name>
</gene>
<comment type="caution">
    <text evidence="2">The sequence shown here is derived from an EMBL/GenBank/DDBJ whole genome shotgun (WGS) entry which is preliminary data.</text>
</comment>
<dbReference type="Proteomes" id="UP000541444">
    <property type="component" value="Unassembled WGS sequence"/>
</dbReference>
<feature type="compositionally biased region" description="Low complexity" evidence="1">
    <location>
        <begin position="72"/>
        <end position="86"/>
    </location>
</feature>
<organism evidence="2 3">
    <name type="scientific">Kingdonia uniflora</name>
    <dbReference type="NCBI Taxonomy" id="39325"/>
    <lineage>
        <taxon>Eukaryota</taxon>
        <taxon>Viridiplantae</taxon>
        <taxon>Streptophyta</taxon>
        <taxon>Embryophyta</taxon>
        <taxon>Tracheophyta</taxon>
        <taxon>Spermatophyta</taxon>
        <taxon>Magnoliopsida</taxon>
        <taxon>Ranunculales</taxon>
        <taxon>Circaeasteraceae</taxon>
        <taxon>Kingdonia</taxon>
    </lineage>
</organism>
<dbReference type="EMBL" id="JACGCM010001019">
    <property type="protein sequence ID" value="KAF6162553.1"/>
    <property type="molecule type" value="Genomic_DNA"/>
</dbReference>
<reference evidence="2 3" key="1">
    <citation type="journal article" date="2020" name="IScience">
        <title>Genome Sequencing of the Endangered Kingdonia uniflora (Circaeasteraceae, Ranunculales) Reveals Potential Mechanisms of Evolutionary Specialization.</title>
        <authorList>
            <person name="Sun Y."/>
            <person name="Deng T."/>
            <person name="Zhang A."/>
            <person name="Moore M.J."/>
            <person name="Landis J.B."/>
            <person name="Lin N."/>
            <person name="Zhang H."/>
            <person name="Zhang X."/>
            <person name="Huang J."/>
            <person name="Zhang X."/>
            <person name="Sun H."/>
            <person name="Wang H."/>
        </authorList>
    </citation>
    <scope>NUCLEOTIDE SEQUENCE [LARGE SCALE GENOMIC DNA]</scope>
    <source>
        <strain evidence="2">TB1705</strain>
        <tissue evidence="2">Leaf</tissue>
    </source>
</reference>
<dbReference type="OrthoDB" id="10071381at2759"/>
<dbReference type="AlphaFoldDB" id="A0A7J7N624"/>
<evidence type="ECO:0000313" key="3">
    <source>
        <dbReference type="Proteomes" id="UP000541444"/>
    </source>
</evidence>